<dbReference type="InterPro" id="IPR032710">
    <property type="entry name" value="NTF2-like_dom_sf"/>
</dbReference>
<proteinExistence type="predicted"/>
<evidence type="ECO:0000259" key="1">
    <source>
        <dbReference type="Pfam" id="PF12680"/>
    </source>
</evidence>
<dbReference type="SUPFAM" id="SSF54427">
    <property type="entry name" value="NTF2-like"/>
    <property type="match status" value="1"/>
</dbReference>
<accession>A0A1M4NFS7</accession>
<reference evidence="2" key="1">
    <citation type="journal article" date="2017" name="Front. Microbiol.">
        <title>Streptomyces argillaceus involved in the biosynthesis of pyridine and piperidine alkaloids argimycins P.</title>
        <authorList>
            <person name="Ye S."/>
            <person name="Molloy B."/>
            <person name="Brana A.F."/>
            <person name="Zabala D."/>
            <person name="Olano C."/>
            <person name="Cortes J."/>
            <person name="Moris F."/>
            <person name="Salas J.A."/>
            <person name="Mendez C."/>
        </authorList>
    </citation>
    <scope>NUCLEOTIDE SEQUENCE</scope>
    <source>
        <strain evidence="2">ATCC 12956</strain>
    </source>
</reference>
<organism evidence="2">
    <name type="scientific">Streptomyces argillaceus</name>
    <dbReference type="NCBI Taxonomy" id="41951"/>
    <lineage>
        <taxon>Bacteria</taxon>
        <taxon>Bacillati</taxon>
        <taxon>Actinomycetota</taxon>
        <taxon>Actinomycetes</taxon>
        <taxon>Kitasatosporales</taxon>
        <taxon>Streptomycetaceae</taxon>
        <taxon>Streptomyces</taxon>
    </lineage>
</organism>
<evidence type="ECO:0000313" key="2">
    <source>
        <dbReference type="EMBL" id="SCO70306.1"/>
    </source>
</evidence>
<name>A0A1M4NFS7_STRAA</name>
<dbReference type="Gene3D" id="3.10.450.50">
    <property type="match status" value="1"/>
</dbReference>
<feature type="domain" description="SnoaL-like" evidence="1">
    <location>
        <begin position="26"/>
        <end position="124"/>
    </location>
</feature>
<dbReference type="AlphaFoldDB" id="A0A1M4NFS7"/>
<dbReference type="Pfam" id="PF12680">
    <property type="entry name" value="SnoaL_2"/>
    <property type="match status" value="1"/>
</dbReference>
<sequence>MTTSTPEVDLYSLELTDDPEVQNDVFLKIFNSGDGAAFDNLYLDDAISNLTGGPLTGEARTKGIIELLAKGPTLKSVVKHSYTADDVTLIVVDFELGLPGEDGELVQVKGSCTDVIRRTEDGKWLMAVDRPVADISV</sequence>
<gene>
    <name evidence="2" type="primary">arpHI</name>
</gene>
<protein>
    <submittedName>
        <fullName evidence="2">Cyclase</fullName>
    </submittedName>
</protein>
<dbReference type="EMBL" id="LT615255">
    <property type="protein sequence ID" value="SCO70306.1"/>
    <property type="molecule type" value="Genomic_DNA"/>
</dbReference>
<dbReference type="InterPro" id="IPR037401">
    <property type="entry name" value="SnoaL-like"/>
</dbReference>